<proteinExistence type="evidence at transcript level"/>
<keyword evidence="4 6" id="KW-0472">Membrane</keyword>
<keyword evidence="2 6" id="KW-0812">Transmembrane</keyword>
<dbReference type="OrthoDB" id="200954at2759"/>
<dbReference type="GO" id="GO:0016020">
    <property type="term" value="C:membrane"/>
    <property type="evidence" value="ECO:0007669"/>
    <property type="project" value="UniProtKB-SubCell"/>
</dbReference>
<sequence>FLAKTVSSTMLHGKYFLFLIMTCFLTFCHCNMNIHRALPGSPLHKRQKNYLSKNLQLKSDENFKVGINDLTTEEEEEETDESWDIYQQKKRFETPWLYAISAAILVGSTGVFPLLLFKSNPGHSLKDSVSPAHLKILLSFAVGGLLGDVFLHLLPEAWMFIEKDIKNHMGHFKVGIWVIVGFLCFLFIEKIFAEEEKVREFENKGKNKHLEYEQLFFQHDPVSKSNDTILDKKLCNEELRLRHHFGNCKIGDRDKNTSKEENKNISEEQGDFHKEQDENIFEEEDKNDEVYSEAKIKVIGYLNLLANCIDNFTHGLAVAGSFMVSIPVGLCTTLAILLHEIPHEIGDFAILLNAGFTRWDAAKGQFLTASGAVFGCVFGLFAEEAGDSSAWVLPFTSGGFLYIAMVTIVPDLQKEESLRASLLQITALFCGLFAMAFVSSLHH</sequence>
<dbReference type="EMBL" id="HAAD01001830">
    <property type="protein sequence ID" value="CDG68062.1"/>
    <property type="molecule type" value="mRNA"/>
</dbReference>
<reference evidence="7" key="1">
    <citation type="journal article" date="2013" name="Genome Biol. Evol.">
        <title>Punctuated emergences of genetic and phenotypic innovations in eumetazoan, bilaterian, euteleostome, and hominidae ancestors.</title>
        <authorList>
            <person name="Wenger Y."/>
            <person name="Galliot B."/>
        </authorList>
    </citation>
    <scope>NUCLEOTIDE SEQUENCE</scope>
    <source>
        <tissue evidence="7">Whole animals</tissue>
    </source>
</reference>
<evidence type="ECO:0000256" key="3">
    <source>
        <dbReference type="ARBA" id="ARBA00022989"/>
    </source>
</evidence>
<evidence type="ECO:0000313" key="7">
    <source>
        <dbReference type="EMBL" id="CDG68062.1"/>
    </source>
</evidence>
<protein>
    <submittedName>
        <fullName evidence="7">Zinc transporter ZIP13</fullName>
    </submittedName>
</protein>
<name>T2M7X4_HYDVU</name>
<feature type="transmembrane region" description="Helical" evidence="6">
    <location>
        <begin position="366"/>
        <end position="382"/>
    </location>
</feature>
<dbReference type="AlphaFoldDB" id="T2M7X4"/>
<feature type="transmembrane region" description="Helical" evidence="6">
    <location>
        <begin position="136"/>
        <end position="154"/>
    </location>
</feature>
<feature type="transmembrane region" description="Helical" evidence="6">
    <location>
        <begin position="15"/>
        <end position="34"/>
    </location>
</feature>
<feature type="transmembrane region" description="Helical" evidence="6">
    <location>
        <begin position="421"/>
        <end position="441"/>
    </location>
</feature>
<comment type="subcellular location">
    <subcellularLocation>
        <location evidence="1">Membrane</location>
        <topology evidence="1">Multi-pass membrane protein</topology>
    </subcellularLocation>
</comment>
<feature type="transmembrane region" description="Helical" evidence="6">
    <location>
        <begin position="96"/>
        <end position="116"/>
    </location>
</feature>
<keyword evidence="3 6" id="KW-1133">Transmembrane helix</keyword>
<feature type="compositionally biased region" description="Basic and acidic residues" evidence="5">
    <location>
        <begin position="252"/>
        <end position="277"/>
    </location>
</feature>
<feature type="transmembrane region" description="Helical" evidence="6">
    <location>
        <begin position="312"/>
        <end position="338"/>
    </location>
</feature>
<evidence type="ECO:0000256" key="2">
    <source>
        <dbReference type="ARBA" id="ARBA00022692"/>
    </source>
</evidence>
<dbReference type="PANTHER" id="PTHR16950">
    <property type="entry name" value="ZINC TRANSPORTER SLC39A7 HISTIDINE-RICH MEMBRANE PROTEIN KE4"/>
    <property type="match status" value="1"/>
</dbReference>
<evidence type="ECO:0000256" key="1">
    <source>
        <dbReference type="ARBA" id="ARBA00004141"/>
    </source>
</evidence>
<feature type="transmembrane region" description="Helical" evidence="6">
    <location>
        <begin position="388"/>
        <end position="409"/>
    </location>
</feature>
<accession>T2M7X4</accession>
<gene>
    <name evidence="7" type="primary">SLC39A13</name>
</gene>
<dbReference type="InterPro" id="IPR003689">
    <property type="entry name" value="ZIP"/>
</dbReference>
<dbReference type="GO" id="GO:0005385">
    <property type="term" value="F:zinc ion transmembrane transporter activity"/>
    <property type="evidence" value="ECO:0007669"/>
    <property type="project" value="TreeGrafter"/>
</dbReference>
<feature type="non-terminal residue" evidence="7">
    <location>
        <position position="1"/>
    </location>
</feature>
<feature type="region of interest" description="Disordered" evidence="5">
    <location>
        <begin position="252"/>
        <end position="278"/>
    </location>
</feature>
<organism evidence="7">
    <name type="scientific">Hydra vulgaris</name>
    <name type="common">Hydra</name>
    <name type="synonym">Hydra attenuata</name>
    <dbReference type="NCBI Taxonomy" id="6087"/>
    <lineage>
        <taxon>Eukaryota</taxon>
        <taxon>Metazoa</taxon>
        <taxon>Cnidaria</taxon>
        <taxon>Hydrozoa</taxon>
        <taxon>Hydroidolina</taxon>
        <taxon>Anthoathecata</taxon>
        <taxon>Aplanulata</taxon>
        <taxon>Hydridae</taxon>
        <taxon>Hydra</taxon>
    </lineage>
</organism>
<feature type="transmembrane region" description="Helical" evidence="6">
    <location>
        <begin position="174"/>
        <end position="193"/>
    </location>
</feature>
<dbReference type="PANTHER" id="PTHR16950:SF16">
    <property type="entry name" value="ZINC TRANSPORTER ZIP13"/>
    <property type="match status" value="1"/>
</dbReference>
<evidence type="ECO:0000256" key="4">
    <source>
        <dbReference type="ARBA" id="ARBA00023136"/>
    </source>
</evidence>
<evidence type="ECO:0000256" key="5">
    <source>
        <dbReference type="SAM" id="MobiDB-lite"/>
    </source>
</evidence>
<evidence type="ECO:0000256" key="6">
    <source>
        <dbReference type="SAM" id="Phobius"/>
    </source>
</evidence>
<dbReference type="Pfam" id="PF02535">
    <property type="entry name" value="Zip"/>
    <property type="match status" value="1"/>
</dbReference>
<dbReference type="GO" id="GO:0006882">
    <property type="term" value="P:intracellular zinc ion homeostasis"/>
    <property type="evidence" value="ECO:0007669"/>
    <property type="project" value="TreeGrafter"/>
</dbReference>